<protein>
    <submittedName>
        <fullName evidence="2">Uncharacterized protein</fullName>
    </submittedName>
</protein>
<feature type="compositionally biased region" description="Basic and acidic residues" evidence="1">
    <location>
        <begin position="1"/>
        <end position="15"/>
    </location>
</feature>
<proteinExistence type="predicted"/>
<evidence type="ECO:0000313" key="3">
    <source>
        <dbReference type="Proteomes" id="UP000224080"/>
    </source>
</evidence>
<gene>
    <name evidence="2" type="ORF">GX51_06518</name>
</gene>
<evidence type="ECO:0000256" key="1">
    <source>
        <dbReference type="SAM" id="MobiDB-lite"/>
    </source>
</evidence>
<feature type="region of interest" description="Disordered" evidence="1">
    <location>
        <begin position="1"/>
        <end position="35"/>
    </location>
</feature>
<sequence length="174" mass="20896">MAEELSTREPRDQRKLRFRNSRVRYRDDDSDMNRTSVAPVQQEEEVLYEIDPRALEKLPERLQNNYRQLFQERVARLTLKNPNFKYRPYNYMDHWQQGDLEPAEKKQPRNMKRQCPRKHDLLQESGIINVPRLQFTEQRGQMRVMNSDQSPFEILSRQDSEVCKDGAELGGQKK</sequence>
<name>A0A2B7WQA0_9EURO</name>
<reference evidence="2 3" key="1">
    <citation type="submission" date="2017-10" db="EMBL/GenBank/DDBJ databases">
        <title>Comparative genomics in systemic dimorphic fungi from Ajellomycetaceae.</title>
        <authorList>
            <person name="Munoz J.F."/>
            <person name="Mcewen J.G."/>
            <person name="Clay O.K."/>
            <person name="Cuomo C.A."/>
        </authorList>
    </citation>
    <scope>NUCLEOTIDE SEQUENCE [LARGE SCALE GENOMIC DNA]</scope>
    <source>
        <strain evidence="2 3">UAMH130</strain>
    </source>
</reference>
<keyword evidence="3" id="KW-1185">Reference proteome</keyword>
<evidence type="ECO:0000313" key="2">
    <source>
        <dbReference type="EMBL" id="PGG98935.1"/>
    </source>
</evidence>
<organism evidence="2 3">
    <name type="scientific">Blastomyces parvus</name>
    <dbReference type="NCBI Taxonomy" id="2060905"/>
    <lineage>
        <taxon>Eukaryota</taxon>
        <taxon>Fungi</taxon>
        <taxon>Dikarya</taxon>
        <taxon>Ascomycota</taxon>
        <taxon>Pezizomycotina</taxon>
        <taxon>Eurotiomycetes</taxon>
        <taxon>Eurotiomycetidae</taxon>
        <taxon>Onygenales</taxon>
        <taxon>Ajellomycetaceae</taxon>
        <taxon>Blastomyces</taxon>
    </lineage>
</organism>
<dbReference type="EMBL" id="PDNC01000109">
    <property type="protein sequence ID" value="PGG98935.1"/>
    <property type="molecule type" value="Genomic_DNA"/>
</dbReference>
<accession>A0A2B7WQA0</accession>
<dbReference type="OrthoDB" id="4184644at2759"/>
<comment type="caution">
    <text evidence="2">The sequence shown here is derived from an EMBL/GenBank/DDBJ whole genome shotgun (WGS) entry which is preliminary data.</text>
</comment>
<dbReference type="Proteomes" id="UP000224080">
    <property type="component" value="Unassembled WGS sequence"/>
</dbReference>
<dbReference type="AlphaFoldDB" id="A0A2B7WQA0"/>